<gene>
    <name evidence="12" type="primary">phoW</name>
    <name evidence="12" type="ORF">GCM10010995_00640</name>
</gene>
<dbReference type="PANTHER" id="PTHR30425">
    <property type="entry name" value="PHOSPHATE TRANSPORT SYSTEM PERMEASE PROTEIN PST"/>
    <property type="match status" value="1"/>
</dbReference>
<dbReference type="EMBL" id="BMJS01000001">
    <property type="protein sequence ID" value="GGF87142.1"/>
    <property type="molecule type" value="Genomic_DNA"/>
</dbReference>
<keyword evidence="8 9" id="KW-0472">Membrane</keyword>
<dbReference type="Gene3D" id="1.10.3720.10">
    <property type="entry name" value="MetI-like"/>
    <property type="match status" value="1"/>
</dbReference>
<accession>A0A8J2Z1G6</accession>
<evidence type="ECO:0000256" key="7">
    <source>
        <dbReference type="ARBA" id="ARBA00022989"/>
    </source>
</evidence>
<comment type="caution">
    <text evidence="10">Lacks conserved residue(s) required for the propagation of feature annotation.</text>
</comment>
<dbReference type="PROSITE" id="PS50928">
    <property type="entry name" value="ABC_TM1"/>
    <property type="match status" value="1"/>
</dbReference>
<dbReference type="Proteomes" id="UP000636949">
    <property type="component" value="Unassembled WGS sequence"/>
</dbReference>
<dbReference type="GO" id="GO:0006817">
    <property type="term" value="P:phosphate ion transport"/>
    <property type="evidence" value="ECO:0007669"/>
    <property type="project" value="UniProtKB-KW"/>
</dbReference>
<keyword evidence="6 9" id="KW-0812">Transmembrane</keyword>
<evidence type="ECO:0000256" key="5">
    <source>
        <dbReference type="ARBA" id="ARBA00022592"/>
    </source>
</evidence>
<feature type="transmembrane region" description="Helical" evidence="9">
    <location>
        <begin position="259"/>
        <end position="281"/>
    </location>
</feature>
<feature type="domain" description="ABC transmembrane type-1" evidence="11">
    <location>
        <begin position="37"/>
        <end position="282"/>
    </location>
</feature>
<proteinExistence type="inferred from homology"/>
<keyword evidence="7 9" id="KW-1133">Transmembrane helix</keyword>
<evidence type="ECO:0000313" key="12">
    <source>
        <dbReference type="EMBL" id="GGF87142.1"/>
    </source>
</evidence>
<keyword evidence="5 10" id="KW-0592">Phosphate transport</keyword>
<dbReference type="SUPFAM" id="SSF161098">
    <property type="entry name" value="MetI-like"/>
    <property type="match status" value="1"/>
</dbReference>
<comment type="similarity">
    <text evidence="2 10">Belongs to the binding-protein-dependent transport system permease family. CysTW subfamily.</text>
</comment>
<protein>
    <recommendedName>
        <fullName evidence="10">Phosphate transport system permease protein</fullName>
    </recommendedName>
</protein>
<evidence type="ECO:0000259" key="11">
    <source>
        <dbReference type="PROSITE" id="PS50928"/>
    </source>
</evidence>
<evidence type="ECO:0000256" key="8">
    <source>
        <dbReference type="ARBA" id="ARBA00023136"/>
    </source>
</evidence>
<reference evidence="12" key="2">
    <citation type="submission" date="2020-09" db="EMBL/GenBank/DDBJ databases">
        <authorList>
            <person name="Sun Q."/>
            <person name="Zhou Y."/>
        </authorList>
    </citation>
    <scope>NUCLEOTIDE SEQUENCE</scope>
    <source>
        <strain evidence="12">CGMCC 1.15758</strain>
    </source>
</reference>
<dbReference type="Pfam" id="PF00528">
    <property type="entry name" value="BPD_transp_1"/>
    <property type="match status" value="1"/>
</dbReference>
<evidence type="ECO:0000256" key="6">
    <source>
        <dbReference type="ARBA" id="ARBA00022692"/>
    </source>
</evidence>
<comment type="function">
    <text evidence="10">Part of the binding-protein-dependent transport system for phosphate; probably responsible for the translocation of the substrate across the membrane.</text>
</comment>
<dbReference type="InterPro" id="IPR035906">
    <property type="entry name" value="MetI-like_sf"/>
</dbReference>
<dbReference type="AlphaFoldDB" id="A0A8J2Z1G6"/>
<evidence type="ECO:0000256" key="10">
    <source>
        <dbReference type="RuleBase" id="RU363054"/>
    </source>
</evidence>
<dbReference type="InterPro" id="IPR051124">
    <property type="entry name" value="Phosphate_Transport_Permease"/>
</dbReference>
<reference evidence="12" key="1">
    <citation type="journal article" date="2014" name="Int. J. Syst. Evol. Microbiol.">
        <title>Complete genome sequence of Corynebacterium casei LMG S-19264T (=DSM 44701T), isolated from a smear-ripened cheese.</title>
        <authorList>
            <consortium name="US DOE Joint Genome Institute (JGI-PGF)"/>
            <person name="Walter F."/>
            <person name="Albersmeier A."/>
            <person name="Kalinowski J."/>
            <person name="Ruckert C."/>
        </authorList>
    </citation>
    <scope>NUCLEOTIDE SEQUENCE</scope>
    <source>
        <strain evidence="12">CGMCC 1.15758</strain>
    </source>
</reference>
<feature type="transmembrane region" description="Helical" evidence="9">
    <location>
        <begin position="198"/>
        <end position="215"/>
    </location>
</feature>
<evidence type="ECO:0000256" key="4">
    <source>
        <dbReference type="ARBA" id="ARBA00022475"/>
    </source>
</evidence>
<evidence type="ECO:0000256" key="9">
    <source>
        <dbReference type="RuleBase" id="RU363032"/>
    </source>
</evidence>
<name>A0A8J2Z1G6_9GAMM</name>
<keyword evidence="4" id="KW-1003">Cell membrane</keyword>
<dbReference type="InterPro" id="IPR000515">
    <property type="entry name" value="MetI-like"/>
</dbReference>
<evidence type="ECO:0000256" key="2">
    <source>
        <dbReference type="ARBA" id="ARBA00007069"/>
    </source>
</evidence>
<feature type="transmembrane region" description="Helical" evidence="9">
    <location>
        <begin position="149"/>
        <end position="168"/>
    </location>
</feature>
<comment type="caution">
    <text evidence="12">The sequence shown here is derived from an EMBL/GenBank/DDBJ whole genome shotgun (WGS) entry which is preliminary data.</text>
</comment>
<feature type="transmembrane region" description="Helical" evidence="9">
    <location>
        <begin position="74"/>
        <end position="101"/>
    </location>
</feature>
<dbReference type="NCBIfam" id="TIGR02138">
    <property type="entry name" value="phosphate_pstC"/>
    <property type="match status" value="1"/>
</dbReference>
<dbReference type="GO" id="GO:0005886">
    <property type="term" value="C:plasma membrane"/>
    <property type="evidence" value="ECO:0007669"/>
    <property type="project" value="UniProtKB-SubCell"/>
</dbReference>
<sequence>MSLIVFSWPSIREYGVSFLWSDAWNPVTEQFGAYSVIIGTLVTSILALVIAVPFSLGVALLIDELLPRRIGRILARLIELMAGIPSIVYGIWGLFVLLPWVKSLQLKLMPLSLSWQAKFSALAESGSFWAHFEPLVMFFIKSLPTGSSIFAASIILAIMVIPLISSVMRDVISAIPQVTKEAAFGIGATKWEVTKNVIFPYALPGMMGAIILGFGRALGETMAVTFVIGNVHSLQGLFMPSATISSAIANEFNEALGTLYPAALVETGLILFLITLVVLLISRWILKRYKVGVA</sequence>
<organism evidence="12 13">
    <name type="scientific">Cysteiniphilum litorale</name>
    <dbReference type="NCBI Taxonomy" id="2056700"/>
    <lineage>
        <taxon>Bacteria</taxon>
        <taxon>Pseudomonadati</taxon>
        <taxon>Pseudomonadota</taxon>
        <taxon>Gammaproteobacteria</taxon>
        <taxon>Thiotrichales</taxon>
        <taxon>Fastidiosibacteraceae</taxon>
        <taxon>Cysteiniphilum</taxon>
    </lineage>
</organism>
<evidence type="ECO:0000313" key="13">
    <source>
        <dbReference type="Proteomes" id="UP000636949"/>
    </source>
</evidence>
<dbReference type="InterPro" id="IPR011864">
    <property type="entry name" value="Phosphate_PstC"/>
</dbReference>
<keyword evidence="10" id="KW-0997">Cell inner membrane</keyword>
<evidence type="ECO:0000256" key="1">
    <source>
        <dbReference type="ARBA" id="ARBA00004651"/>
    </source>
</evidence>
<comment type="subcellular location">
    <subcellularLocation>
        <location evidence="10">Cell inner membrane</location>
        <topology evidence="10">Multi-pass membrane protein</topology>
    </subcellularLocation>
    <subcellularLocation>
        <location evidence="1 9">Cell membrane</location>
        <topology evidence="1 9">Multi-pass membrane protein</topology>
    </subcellularLocation>
</comment>
<evidence type="ECO:0000256" key="3">
    <source>
        <dbReference type="ARBA" id="ARBA00022448"/>
    </source>
</evidence>
<dbReference type="CDD" id="cd06261">
    <property type="entry name" value="TM_PBP2"/>
    <property type="match status" value="1"/>
</dbReference>
<keyword evidence="3 9" id="KW-0813">Transport</keyword>
<feature type="transmembrane region" description="Helical" evidence="9">
    <location>
        <begin position="31"/>
        <end position="62"/>
    </location>
</feature>
<keyword evidence="13" id="KW-1185">Reference proteome</keyword>
<dbReference type="PANTHER" id="PTHR30425:SF1">
    <property type="entry name" value="PHOSPHATE TRANSPORT SYSTEM PERMEASE PROTEIN PSTC"/>
    <property type="match status" value="1"/>
</dbReference>
<dbReference type="GO" id="GO:0005315">
    <property type="term" value="F:phosphate transmembrane transporter activity"/>
    <property type="evidence" value="ECO:0007669"/>
    <property type="project" value="InterPro"/>
</dbReference>